<proteinExistence type="predicted"/>
<keyword evidence="2" id="KW-1185">Reference proteome</keyword>
<comment type="caution">
    <text evidence="1">The sequence shown here is derived from an EMBL/GenBank/DDBJ whole genome shotgun (WGS) entry which is preliminary data.</text>
</comment>
<protein>
    <recommendedName>
        <fullName evidence="3">Cthe-2314-like HEPN domain-containing protein</fullName>
    </recommendedName>
</protein>
<gene>
    <name evidence="1" type="ORF">POM99_12625</name>
</gene>
<dbReference type="Proteomes" id="UP001222770">
    <property type="component" value="Unassembled WGS sequence"/>
</dbReference>
<accession>A0ABT6CJT0</accession>
<evidence type="ECO:0008006" key="3">
    <source>
        <dbReference type="Google" id="ProtNLM"/>
    </source>
</evidence>
<organism evidence="1 2">
    <name type="scientific">Novosphingobium cyanobacteriorum</name>
    <dbReference type="NCBI Taxonomy" id="3024215"/>
    <lineage>
        <taxon>Bacteria</taxon>
        <taxon>Pseudomonadati</taxon>
        <taxon>Pseudomonadota</taxon>
        <taxon>Alphaproteobacteria</taxon>
        <taxon>Sphingomonadales</taxon>
        <taxon>Sphingomonadaceae</taxon>
        <taxon>Novosphingobium</taxon>
    </lineage>
</organism>
<reference evidence="1 2" key="1">
    <citation type="submission" date="2023-03" db="EMBL/GenBank/DDBJ databases">
        <title>Novosphingobium cyanobacteriorum sp. nov., isolated from a eutrophic reservoir during the Microcystis bloom period.</title>
        <authorList>
            <person name="Kang M."/>
            <person name="Le V."/>
            <person name="Ko S.-R."/>
            <person name="Lee S.-A."/>
            <person name="Ahn C.-Y."/>
        </authorList>
    </citation>
    <scope>NUCLEOTIDE SEQUENCE [LARGE SCALE GENOMIC DNA]</scope>
    <source>
        <strain evidence="1 2">HBC54</strain>
    </source>
</reference>
<name>A0ABT6CJT0_9SPHN</name>
<dbReference type="RefSeq" id="WP_277278342.1">
    <property type="nucleotide sequence ID" value="NZ_JAROCY010000011.1"/>
</dbReference>
<evidence type="ECO:0000313" key="1">
    <source>
        <dbReference type="EMBL" id="MDF8334051.1"/>
    </source>
</evidence>
<dbReference type="EMBL" id="JAROCY010000011">
    <property type="protein sequence ID" value="MDF8334051.1"/>
    <property type="molecule type" value="Genomic_DNA"/>
</dbReference>
<sequence length="153" mass="16843">MSAPQPDLLFHLYRSQCIDAFARSEAAIAAFLSRHNLFKQTEQCGQRLKKVRSIPASPRYSKASRVEMHLAIDEYEKLQSIRNDLVHAEMKLLQGSGAVACFTNPREQGGFGLMARLLTQSEIKALAGTALEIAVRIETAARPPQPKPAVPSA</sequence>
<evidence type="ECO:0000313" key="2">
    <source>
        <dbReference type="Proteomes" id="UP001222770"/>
    </source>
</evidence>